<dbReference type="PANTHER" id="PTHR30153">
    <property type="entry name" value="REPLICATIVE DNA HELICASE DNAB"/>
    <property type="match status" value="1"/>
</dbReference>
<evidence type="ECO:0000259" key="2">
    <source>
        <dbReference type="PROSITE" id="PS51199"/>
    </source>
</evidence>
<dbReference type="PROSITE" id="PS51199">
    <property type="entry name" value="SF4_HELICASE"/>
    <property type="match status" value="1"/>
</dbReference>
<gene>
    <name evidence="3" type="ORF">V2E26_01905</name>
</gene>
<reference evidence="3" key="1">
    <citation type="submission" date="2024-01" db="EMBL/GenBank/DDBJ databases">
        <title>Complete genome sequence of Mycoplasma gateae strain 3700.</title>
        <authorList>
            <person name="Spergser J."/>
        </authorList>
    </citation>
    <scope>NUCLEOTIDE SEQUENCE [LARGE SCALE GENOMIC DNA]</scope>
    <source>
        <strain evidence="3">3700</strain>
    </source>
</reference>
<organism evidence="3 4">
    <name type="scientific">Metamycoplasma gateae</name>
    <dbReference type="NCBI Taxonomy" id="35769"/>
    <lineage>
        <taxon>Bacteria</taxon>
        <taxon>Bacillati</taxon>
        <taxon>Mycoplasmatota</taxon>
        <taxon>Mycoplasmoidales</taxon>
        <taxon>Metamycoplasmataceae</taxon>
        <taxon>Metamycoplasma</taxon>
    </lineage>
</organism>
<feature type="region of interest" description="Disordered" evidence="1">
    <location>
        <begin position="295"/>
        <end position="314"/>
    </location>
</feature>
<evidence type="ECO:0000256" key="1">
    <source>
        <dbReference type="SAM" id="MobiDB-lite"/>
    </source>
</evidence>
<evidence type="ECO:0000313" key="3">
    <source>
        <dbReference type="EMBL" id="WVN21149.1"/>
    </source>
</evidence>
<dbReference type="Gene3D" id="3.40.50.300">
    <property type="entry name" value="P-loop containing nucleotide triphosphate hydrolases"/>
    <property type="match status" value="1"/>
</dbReference>
<accession>A0ABZ2AG95</accession>
<name>A0ABZ2AG95_9BACT</name>
<dbReference type="EMBL" id="CP143578">
    <property type="protein sequence ID" value="WVN21149.1"/>
    <property type="molecule type" value="Genomic_DNA"/>
</dbReference>
<protein>
    <submittedName>
        <fullName evidence="3">DnaB-like helicase C-terminal domain-containing protein</fullName>
    </submittedName>
</protein>
<dbReference type="RefSeq" id="WP_330463182.1">
    <property type="nucleotide sequence ID" value="NZ_CP143578.1"/>
</dbReference>
<feature type="domain" description="SF4 helicase" evidence="2">
    <location>
        <begin position="25"/>
        <end position="286"/>
    </location>
</feature>
<dbReference type="SUPFAM" id="SSF52540">
    <property type="entry name" value="P-loop containing nucleoside triphosphate hydrolases"/>
    <property type="match status" value="1"/>
</dbReference>
<sequence>MENPKASTLGYHWLDNQLKNPEKYLLNYENSLPTNIKGLDSVLHGLIEGQLYILAARPAEGKTTLVLNIILRTLKNLKDNEIVIFLSLEMSATEILSRILKIVNSYNIGMDIKELAAKKRLLIIDYSHSNVKNIKKIIEEEQKNKIVKSIFIDHLQLLETDNPNLPRYEKMTQITRELKIVARETHTNVFAISQLSRDVERRTQRDSNTEIQLSDLRDSGSIEQDADVVLFLYKPKMRNDKNGYKVENTNQYVIQIGKNRNGPTTSISCLLFQKNCLFKFKEDFPIKQIKENNKNDYEKQNYVADDENDGLAWE</sequence>
<dbReference type="InterPro" id="IPR027417">
    <property type="entry name" value="P-loop_NTPase"/>
</dbReference>
<evidence type="ECO:0000313" key="4">
    <source>
        <dbReference type="Proteomes" id="UP001431935"/>
    </source>
</evidence>
<proteinExistence type="predicted"/>
<dbReference type="Proteomes" id="UP001431935">
    <property type="component" value="Chromosome"/>
</dbReference>
<dbReference type="InterPro" id="IPR007694">
    <property type="entry name" value="DNA_helicase_DnaB-like_C"/>
</dbReference>
<dbReference type="PANTHER" id="PTHR30153:SF2">
    <property type="entry name" value="REPLICATIVE DNA HELICASE"/>
    <property type="match status" value="1"/>
</dbReference>
<keyword evidence="4" id="KW-1185">Reference proteome</keyword>
<feature type="compositionally biased region" description="Acidic residues" evidence="1">
    <location>
        <begin position="304"/>
        <end position="314"/>
    </location>
</feature>
<dbReference type="Pfam" id="PF03796">
    <property type="entry name" value="DnaB_C"/>
    <property type="match status" value="1"/>
</dbReference>